<evidence type="ECO:0000256" key="1">
    <source>
        <dbReference type="ARBA" id="ARBA00006568"/>
    </source>
</evidence>
<dbReference type="Proteomes" id="UP000807159">
    <property type="component" value="Chromosome 2"/>
</dbReference>
<dbReference type="InterPro" id="IPR001229">
    <property type="entry name" value="Jacalin-like_lectin_dom"/>
</dbReference>
<gene>
    <name evidence="4" type="ORF">H0E87_003907</name>
</gene>
<evidence type="ECO:0000313" key="4">
    <source>
        <dbReference type="EMBL" id="KAH8515229.1"/>
    </source>
</evidence>
<dbReference type="GO" id="GO:0030246">
    <property type="term" value="F:carbohydrate binding"/>
    <property type="evidence" value="ECO:0007669"/>
    <property type="project" value="UniProtKB-KW"/>
</dbReference>
<proteinExistence type="inferred from homology"/>
<evidence type="ECO:0000259" key="3">
    <source>
        <dbReference type="PROSITE" id="PS51752"/>
    </source>
</evidence>
<protein>
    <recommendedName>
        <fullName evidence="3">Jacalin-type lectin domain-containing protein</fullName>
    </recommendedName>
</protein>
<dbReference type="PROSITE" id="PS51752">
    <property type="entry name" value="JACALIN_LECTIN"/>
    <property type="match status" value="1"/>
</dbReference>
<organism evidence="4 5">
    <name type="scientific">Populus deltoides</name>
    <name type="common">Eastern poplar</name>
    <name type="synonym">Eastern cottonwood</name>
    <dbReference type="NCBI Taxonomy" id="3696"/>
    <lineage>
        <taxon>Eukaryota</taxon>
        <taxon>Viridiplantae</taxon>
        <taxon>Streptophyta</taxon>
        <taxon>Embryophyta</taxon>
        <taxon>Tracheophyta</taxon>
        <taxon>Spermatophyta</taxon>
        <taxon>Magnoliopsida</taxon>
        <taxon>eudicotyledons</taxon>
        <taxon>Gunneridae</taxon>
        <taxon>Pentapetalae</taxon>
        <taxon>rosids</taxon>
        <taxon>fabids</taxon>
        <taxon>Malpighiales</taxon>
        <taxon>Salicaceae</taxon>
        <taxon>Saliceae</taxon>
        <taxon>Populus</taxon>
    </lineage>
</organism>
<reference evidence="4" key="1">
    <citation type="journal article" date="2021" name="J. Hered.">
        <title>Genome Assembly of Salicaceae Populus deltoides (Eastern Cottonwood) I-69 Based on Nanopore Sequencing and Hi-C Technologies.</title>
        <authorList>
            <person name="Bai S."/>
            <person name="Wu H."/>
            <person name="Zhang J."/>
            <person name="Pan Z."/>
            <person name="Zhao W."/>
            <person name="Li Z."/>
            <person name="Tong C."/>
        </authorList>
    </citation>
    <scope>NUCLEOTIDE SEQUENCE</scope>
    <source>
        <tissue evidence="4">Leaf</tissue>
    </source>
</reference>
<dbReference type="EMBL" id="JACEGQ020000002">
    <property type="protein sequence ID" value="KAH8515229.1"/>
    <property type="molecule type" value="Genomic_DNA"/>
</dbReference>
<keyword evidence="2" id="KW-0430">Lectin</keyword>
<dbReference type="Pfam" id="PF01419">
    <property type="entry name" value="Jacalin"/>
    <property type="match status" value="1"/>
</dbReference>
<dbReference type="PANTHER" id="PTHR47293:SF74">
    <property type="entry name" value="JACALIN-TYPE LECTIN DOMAIN-CONTAINING PROTEIN"/>
    <property type="match status" value="1"/>
</dbReference>
<accession>A0A8T2ZCX9</accession>
<sequence>MATVVGTSTPLEYTLCLSCNEIHRILSVLHNTPQYYTTNGTNEKNKGYNYDLEDELSNKVVVSRLETHSTGFVNTKQDGLLRSEWTSNMGSKNGGSGGIRLDKIAFDYPSETLTHITGYYGSTILRGPTVVKSLTFYTNKKKYGPFGDEHGISFSSGSNNGVIVGFHGRKGWFIDSIGVHVLEGTLSISRPPIPRPTYVSIDTNEVQVIPGAAKEAAPPVSRPWVGGGGKPWDDEVFSGV</sequence>
<keyword evidence="5" id="KW-1185">Reference proteome</keyword>
<comment type="similarity">
    <text evidence="1">Belongs to the jacalin lectin family.</text>
</comment>
<dbReference type="SMART" id="SM00915">
    <property type="entry name" value="Jacalin"/>
    <property type="match status" value="1"/>
</dbReference>
<feature type="domain" description="Jacalin-type lectin" evidence="3">
    <location>
        <begin position="30"/>
        <end position="183"/>
    </location>
</feature>
<dbReference type="InterPro" id="IPR036404">
    <property type="entry name" value="Jacalin-like_lectin_dom_sf"/>
</dbReference>
<dbReference type="AlphaFoldDB" id="A0A8T2ZCX9"/>
<evidence type="ECO:0000313" key="5">
    <source>
        <dbReference type="Proteomes" id="UP000807159"/>
    </source>
</evidence>
<comment type="caution">
    <text evidence="4">The sequence shown here is derived from an EMBL/GenBank/DDBJ whole genome shotgun (WGS) entry which is preliminary data.</text>
</comment>
<dbReference type="SUPFAM" id="SSF51101">
    <property type="entry name" value="Mannose-binding lectins"/>
    <property type="match status" value="1"/>
</dbReference>
<evidence type="ECO:0000256" key="2">
    <source>
        <dbReference type="ARBA" id="ARBA00022734"/>
    </source>
</evidence>
<dbReference type="InterPro" id="IPR033734">
    <property type="entry name" value="Jacalin-like_lectin_dom_plant"/>
</dbReference>
<dbReference type="Gene3D" id="2.100.10.30">
    <property type="entry name" value="Jacalin-like lectin domain"/>
    <property type="match status" value="1"/>
</dbReference>
<dbReference type="PANTHER" id="PTHR47293">
    <property type="entry name" value="JACALIN-RELATED LECTIN 3"/>
    <property type="match status" value="1"/>
</dbReference>
<name>A0A8T2ZCX9_POPDE</name>
<dbReference type="CDD" id="cd09612">
    <property type="entry name" value="Jacalin"/>
    <property type="match status" value="1"/>
</dbReference>